<dbReference type="NCBIfam" id="TIGR01549">
    <property type="entry name" value="HAD-SF-IA-v1"/>
    <property type="match status" value="1"/>
</dbReference>
<evidence type="ECO:0000256" key="1">
    <source>
        <dbReference type="ARBA" id="ARBA00001946"/>
    </source>
</evidence>
<dbReference type="PANTHER" id="PTHR46470">
    <property type="entry name" value="N-ACYLNEURAMINATE-9-PHOSPHATASE"/>
    <property type="match status" value="1"/>
</dbReference>
<reference evidence="4 5" key="1">
    <citation type="submission" date="2018-05" db="EMBL/GenBank/DDBJ databases">
        <title>The complete genome of Lysobacter maris HZ9B, a marine bacterium antagonistic against terrestrial plant pathogens.</title>
        <authorList>
            <person name="Zhang X.-Q."/>
        </authorList>
    </citation>
    <scope>NUCLEOTIDE SEQUENCE [LARGE SCALE GENOMIC DNA]</scope>
    <source>
        <strain evidence="4 5">HZ9B</strain>
    </source>
</reference>
<keyword evidence="3" id="KW-0460">Magnesium</keyword>
<organism evidence="4 5">
    <name type="scientific">Marilutibacter maris</name>
    <dbReference type="NCBI Taxonomy" id="1605891"/>
    <lineage>
        <taxon>Bacteria</taxon>
        <taxon>Pseudomonadati</taxon>
        <taxon>Pseudomonadota</taxon>
        <taxon>Gammaproteobacteria</taxon>
        <taxon>Lysobacterales</taxon>
        <taxon>Lysobacteraceae</taxon>
        <taxon>Marilutibacter</taxon>
    </lineage>
</organism>
<proteinExistence type="predicted"/>
<keyword evidence="5" id="KW-1185">Reference proteome</keyword>
<dbReference type="Proteomes" id="UP000249447">
    <property type="component" value="Chromosome"/>
</dbReference>
<sequence>MAAMSFRVSAITLDLDDTLWPFAPIGARIERVLDDWLRRHCPRTAERFPVLRMRALREQVFAERRDLAHDFSQLRRLSLQRAMELSGDDPAHADTAFEVFYAERNRVEFYADAEAALARLAARVPVAAVSNGNADLATIGIDHHFAFSLGAREHGAAKPEASIFHAACERLGLAPAAVLHVGDHADLDVVGAHRAGLRSCWLNRPDERGDIAPWPHAEPRPDLEFATLTALADWLDASLPATSSPALPATAPPPESCPT</sequence>
<name>A0A2U9T9P5_9GAMM</name>
<evidence type="ECO:0000256" key="3">
    <source>
        <dbReference type="ARBA" id="ARBA00022842"/>
    </source>
</evidence>
<protein>
    <submittedName>
        <fullName evidence="4">Haloacid dehalogenase</fullName>
    </submittedName>
</protein>
<comment type="cofactor">
    <cofactor evidence="1">
        <name>Mg(2+)</name>
        <dbReference type="ChEBI" id="CHEBI:18420"/>
    </cofactor>
</comment>
<dbReference type="Pfam" id="PF00702">
    <property type="entry name" value="Hydrolase"/>
    <property type="match status" value="1"/>
</dbReference>
<evidence type="ECO:0000256" key="2">
    <source>
        <dbReference type="ARBA" id="ARBA00022801"/>
    </source>
</evidence>
<gene>
    <name evidence="4" type="ORF">C9I47_0515</name>
</gene>
<dbReference type="SFLD" id="SFLDS00003">
    <property type="entry name" value="Haloacid_Dehalogenase"/>
    <property type="match status" value="1"/>
</dbReference>
<dbReference type="InterPro" id="IPR036412">
    <property type="entry name" value="HAD-like_sf"/>
</dbReference>
<keyword evidence="2" id="KW-0378">Hydrolase</keyword>
<dbReference type="InterPro" id="IPR023214">
    <property type="entry name" value="HAD_sf"/>
</dbReference>
<dbReference type="Gene3D" id="1.20.120.1600">
    <property type="match status" value="1"/>
</dbReference>
<dbReference type="Gene3D" id="3.40.50.1000">
    <property type="entry name" value="HAD superfamily/HAD-like"/>
    <property type="match status" value="1"/>
</dbReference>
<dbReference type="GO" id="GO:0009231">
    <property type="term" value="P:riboflavin biosynthetic process"/>
    <property type="evidence" value="ECO:0007669"/>
    <property type="project" value="TreeGrafter"/>
</dbReference>
<accession>A0A2U9T9P5</accession>
<dbReference type="NCBIfam" id="TIGR01509">
    <property type="entry name" value="HAD-SF-IA-v3"/>
    <property type="match status" value="1"/>
</dbReference>
<evidence type="ECO:0000313" key="4">
    <source>
        <dbReference type="EMBL" id="AWV06239.1"/>
    </source>
</evidence>
<dbReference type="InterPro" id="IPR051400">
    <property type="entry name" value="HAD-like_hydrolase"/>
</dbReference>
<dbReference type="SFLD" id="SFLDG01129">
    <property type="entry name" value="C1.5:_HAD__Beta-PGM__Phosphata"/>
    <property type="match status" value="1"/>
</dbReference>
<dbReference type="AlphaFoldDB" id="A0A2U9T9P5"/>
<dbReference type="PANTHER" id="PTHR46470:SF4">
    <property type="entry name" value="5-AMINO-6-(5-PHOSPHO-D-RIBITYLAMINO)URACIL PHOSPHATASE YIGB"/>
    <property type="match status" value="1"/>
</dbReference>
<dbReference type="EMBL" id="CP029843">
    <property type="protein sequence ID" value="AWV06239.1"/>
    <property type="molecule type" value="Genomic_DNA"/>
</dbReference>
<dbReference type="InterPro" id="IPR006439">
    <property type="entry name" value="HAD-SF_hydro_IA"/>
</dbReference>
<evidence type="ECO:0000313" key="5">
    <source>
        <dbReference type="Proteomes" id="UP000249447"/>
    </source>
</evidence>
<dbReference type="SUPFAM" id="SSF56784">
    <property type="entry name" value="HAD-like"/>
    <property type="match status" value="1"/>
</dbReference>
<dbReference type="KEGG" id="lmb:C9I47_0515"/>
<dbReference type="GO" id="GO:0016787">
    <property type="term" value="F:hydrolase activity"/>
    <property type="evidence" value="ECO:0007669"/>
    <property type="project" value="UniProtKB-KW"/>
</dbReference>